<keyword evidence="2" id="KW-0040">ANK repeat</keyword>
<keyword evidence="3" id="KW-0862">Zinc</keyword>
<dbReference type="GeneID" id="28825584"/>
<keyword evidence="3" id="KW-0479">Metal-binding</keyword>
<evidence type="ECO:0000313" key="5">
    <source>
        <dbReference type="EMBL" id="KUJ11305.1"/>
    </source>
</evidence>
<dbReference type="SUPFAM" id="SSF48403">
    <property type="entry name" value="Ankyrin repeat"/>
    <property type="match status" value="1"/>
</dbReference>
<organism evidence="5 6">
    <name type="scientific">Mollisia scopiformis</name>
    <name type="common">Conifer needle endophyte fungus</name>
    <name type="synonym">Phialocephala scopiformis</name>
    <dbReference type="NCBI Taxonomy" id="149040"/>
    <lineage>
        <taxon>Eukaryota</taxon>
        <taxon>Fungi</taxon>
        <taxon>Dikarya</taxon>
        <taxon>Ascomycota</taxon>
        <taxon>Pezizomycotina</taxon>
        <taxon>Leotiomycetes</taxon>
        <taxon>Helotiales</taxon>
        <taxon>Mollisiaceae</taxon>
        <taxon>Mollisia</taxon>
    </lineage>
</organism>
<evidence type="ECO:0000256" key="1">
    <source>
        <dbReference type="ARBA" id="ARBA00022737"/>
    </source>
</evidence>
<evidence type="ECO:0000259" key="4">
    <source>
        <dbReference type="PROSITE" id="PS50157"/>
    </source>
</evidence>
<dbReference type="InParanoid" id="A0A194WTM3"/>
<dbReference type="GO" id="GO:0008270">
    <property type="term" value="F:zinc ion binding"/>
    <property type="evidence" value="ECO:0007669"/>
    <property type="project" value="UniProtKB-KW"/>
</dbReference>
<dbReference type="STRING" id="149040.A0A194WTM3"/>
<evidence type="ECO:0000256" key="3">
    <source>
        <dbReference type="PROSITE-ProRule" id="PRU00042"/>
    </source>
</evidence>
<dbReference type="PROSITE" id="PS00028">
    <property type="entry name" value="ZINC_FINGER_C2H2_1"/>
    <property type="match status" value="1"/>
</dbReference>
<feature type="domain" description="C2H2-type" evidence="4">
    <location>
        <begin position="13"/>
        <end position="40"/>
    </location>
</feature>
<keyword evidence="6" id="KW-1185">Reference proteome</keyword>
<sequence length="435" mass="49078">MSSRHTKKHEKLFSCLLCPSKFGLKSDLDRHRPTHQQVQIKYKCPFPGCNSRGMARKDNLKQHIKKKHNSAARQTAEIKDPNEAQDTTQFLEANAHARNLELLEAVSVGEEERVRELILEGKSLALKSREALSAISIAVDKGQTRILEILMEEEDYWYYRRSFLSEAIGKHSVKMVKAILDGEIRAKEPLDLEQPLDQAILRGSAEIVRMILDATKEPPNYLGSVEAAIRSGSVEIVRMILDAIKEPLILQRSLAEAIRCGNAEILQLMLDTLERHGTLDLIGIESCIVRAALSGRVFVMRMLIQYCTKMHQENPLALLITEDVDAVLPVVFRPDNINRRFGDPGVTLLHLVVLRRPQLINLLLEGGFDINAKARFRSTPLSYTLRRFYYISVPNHDLVNNEVVKSLLDAGAKISPGDLASMPLDLRANYCKPSY</sequence>
<dbReference type="Gene3D" id="3.30.160.60">
    <property type="entry name" value="Classic Zinc Finger"/>
    <property type="match status" value="1"/>
</dbReference>
<dbReference type="InterPro" id="IPR002110">
    <property type="entry name" value="Ankyrin_rpt"/>
</dbReference>
<dbReference type="AlphaFoldDB" id="A0A194WTM3"/>
<proteinExistence type="predicted"/>
<name>A0A194WTM3_MOLSC</name>
<keyword evidence="1" id="KW-0677">Repeat</keyword>
<dbReference type="RefSeq" id="XP_018065660.1">
    <property type="nucleotide sequence ID" value="XM_018215858.1"/>
</dbReference>
<dbReference type="Proteomes" id="UP000070700">
    <property type="component" value="Unassembled WGS sequence"/>
</dbReference>
<accession>A0A194WTM3</accession>
<keyword evidence="3" id="KW-0863">Zinc-finger</keyword>
<gene>
    <name evidence="5" type="ORF">LY89DRAFT_689184</name>
</gene>
<dbReference type="PROSITE" id="PS50157">
    <property type="entry name" value="ZINC_FINGER_C2H2_2"/>
    <property type="match status" value="1"/>
</dbReference>
<protein>
    <submittedName>
        <fullName evidence="5">Ankyrin</fullName>
    </submittedName>
</protein>
<dbReference type="OrthoDB" id="4772757at2759"/>
<dbReference type="SMART" id="SM00248">
    <property type="entry name" value="ANK"/>
    <property type="match status" value="4"/>
</dbReference>
<dbReference type="Gene3D" id="1.25.40.20">
    <property type="entry name" value="Ankyrin repeat-containing domain"/>
    <property type="match status" value="2"/>
</dbReference>
<evidence type="ECO:0000313" key="6">
    <source>
        <dbReference type="Proteomes" id="UP000070700"/>
    </source>
</evidence>
<dbReference type="PANTHER" id="PTHR24198">
    <property type="entry name" value="ANKYRIN REPEAT AND PROTEIN KINASE DOMAIN-CONTAINING PROTEIN"/>
    <property type="match status" value="1"/>
</dbReference>
<dbReference type="KEGG" id="psco:LY89DRAFT_689184"/>
<dbReference type="PANTHER" id="PTHR24198:SF165">
    <property type="entry name" value="ANKYRIN REPEAT-CONTAINING PROTEIN-RELATED"/>
    <property type="match status" value="1"/>
</dbReference>
<dbReference type="SMART" id="SM00355">
    <property type="entry name" value="ZnF_C2H2"/>
    <property type="match status" value="2"/>
</dbReference>
<evidence type="ECO:0000256" key="2">
    <source>
        <dbReference type="ARBA" id="ARBA00023043"/>
    </source>
</evidence>
<dbReference type="EMBL" id="KQ947427">
    <property type="protein sequence ID" value="KUJ11305.1"/>
    <property type="molecule type" value="Genomic_DNA"/>
</dbReference>
<dbReference type="InterPro" id="IPR036770">
    <property type="entry name" value="Ankyrin_rpt-contain_sf"/>
</dbReference>
<reference evidence="5 6" key="1">
    <citation type="submission" date="2015-10" db="EMBL/GenBank/DDBJ databases">
        <title>Full genome of DAOMC 229536 Phialocephala scopiformis, a fungal endophyte of spruce producing the potent anti-insectan compound rugulosin.</title>
        <authorList>
            <consortium name="DOE Joint Genome Institute"/>
            <person name="Walker A.K."/>
            <person name="Frasz S.L."/>
            <person name="Seifert K.A."/>
            <person name="Miller J.D."/>
            <person name="Mondo S.J."/>
            <person name="Labutti K."/>
            <person name="Lipzen A."/>
            <person name="Dockter R."/>
            <person name="Kennedy M."/>
            <person name="Grigoriev I.V."/>
            <person name="Spatafora J.W."/>
        </authorList>
    </citation>
    <scope>NUCLEOTIDE SEQUENCE [LARGE SCALE GENOMIC DNA]</scope>
    <source>
        <strain evidence="5 6">CBS 120377</strain>
    </source>
</reference>
<dbReference type="InterPro" id="IPR013087">
    <property type="entry name" value="Znf_C2H2_type"/>
</dbReference>